<organism evidence="2 3">
    <name type="scientific">Clostridium fermenticellae</name>
    <dbReference type="NCBI Taxonomy" id="2068654"/>
    <lineage>
        <taxon>Bacteria</taxon>
        <taxon>Bacillati</taxon>
        <taxon>Bacillota</taxon>
        <taxon>Clostridia</taxon>
        <taxon>Eubacteriales</taxon>
        <taxon>Clostridiaceae</taxon>
        <taxon>Clostridium</taxon>
    </lineage>
</organism>
<gene>
    <name evidence="2" type="ORF">D4Z93_08745</name>
</gene>
<dbReference type="AlphaFoldDB" id="A0A386H4D7"/>
<sequence length="145" mass="16919">MKTKGFTLIEMILCLSIIFIVFSYSLINYSGFNKLQNKIYSEEFGSSLINFINNSKSYCRDHNNGGYIYFDLDKNYIIFINATNRIYTLMVPDGFKLMSVRNNNRIEIDNRGITESACTIKYIDRERQSHFVTMCVGSAYVEFKE</sequence>
<protein>
    <submittedName>
        <fullName evidence="2">Type II secretion system protein</fullName>
    </submittedName>
</protein>
<dbReference type="InterPro" id="IPR045584">
    <property type="entry name" value="Pilin-like"/>
</dbReference>
<dbReference type="InterPro" id="IPR012902">
    <property type="entry name" value="N_methyl_site"/>
</dbReference>
<dbReference type="NCBIfam" id="TIGR02532">
    <property type="entry name" value="IV_pilin_GFxxxE"/>
    <property type="match status" value="1"/>
</dbReference>
<keyword evidence="1" id="KW-1133">Transmembrane helix</keyword>
<dbReference type="RefSeq" id="WP_119972632.1">
    <property type="nucleotide sequence ID" value="NZ_CP032416.1"/>
</dbReference>
<dbReference type="OrthoDB" id="1926973at2"/>
<keyword evidence="1" id="KW-0812">Transmembrane</keyword>
<evidence type="ECO:0000313" key="2">
    <source>
        <dbReference type="EMBL" id="AYD40611.1"/>
    </source>
</evidence>
<keyword evidence="1" id="KW-0472">Membrane</keyword>
<dbReference type="EMBL" id="CP032416">
    <property type="protein sequence ID" value="AYD40611.1"/>
    <property type="molecule type" value="Genomic_DNA"/>
</dbReference>
<name>A0A386H4D7_9CLOT</name>
<dbReference type="Pfam" id="PF07963">
    <property type="entry name" value="N_methyl"/>
    <property type="match status" value="1"/>
</dbReference>
<dbReference type="Proteomes" id="UP000266301">
    <property type="component" value="Chromosome"/>
</dbReference>
<accession>A0A386H4D7</accession>
<dbReference type="KEGG" id="cfer:D4Z93_08745"/>
<reference evidence="2 3" key="1">
    <citation type="journal article" date="2019" name="Int. J. Syst. Evol. Microbiol.">
        <title>Clostridium fermenticellae sp. nov., isolated from the mud in a fermentation cellar for the production of the Chinese liquor, baijiu.</title>
        <authorList>
            <person name="Xu P.X."/>
            <person name="Chai L.J."/>
            <person name="Qiu T."/>
            <person name="Zhang X.J."/>
            <person name="Lu Z.M."/>
            <person name="Xiao C."/>
            <person name="Wang S.T."/>
            <person name="Shen C.H."/>
            <person name="Shi J.S."/>
            <person name="Xu Z.H."/>
        </authorList>
    </citation>
    <scope>NUCLEOTIDE SEQUENCE [LARGE SCALE GENOMIC DNA]</scope>
    <source>
        <strain evidence="2 3">JN500901</strain>
    </source>
</reference>
<dbReference type="SUPFAM" id="SSF54523">
    <property type="entry name" value="Pili subunits"/>
    <property type="match status" value="1"/>
</dbReference>
<proteinExistence type="predicted"/>
<keyword evidence="3" id="KW-1185">Reference proteome</keyword>
<evidence type="ECO:0000313" key="3">
    <source>
        <dbReference type="Proteomes" id="UP000266301"/>
    </source>
</evidence>
<evidence type="ECO:0000256" key="1">
    <source>
        <dbReference type="SAM" id="Phobius"/>
    </source>
</evidence>
<feature type="transmembrane region" description="Helical" evidence="1">
    <location>
        <begin position="6"/>
        <end position="27"/>
    </location>
</feature>